<feature type="binding site" evidence="2">
    <location>
        <position position="126"/>
    </location>
    <ligand>
        <name>Fe cation</name>
        <dbReference type="ChEBI" id="CHEBI:24875"/>
    </ligand>
</feature>
<feature type="binding site" evidence="2">
    <location>
        <position position="80"/>
    </location>
    <ligand>
        <name>Fe cation</name>
        <dbReference type="ChEBI" id="CHEBI:24875"/>
    </ligand>
</feature>
<organism evidence="7 8">
    <name type="scientific">Mycobacterium ulcerans subsp. shinshuense</name>
    <dbReference type="NCBI Taxonomy" id="1124626"/>
    <lineage>
        <taxon>Bacteria</taxon>
        <taxon>Bacillati</taxon>
        <taxon>Actinomycetota</taxon>
        <taxon>Actinomycetes</taxon>
        <taxon>Mycobacteriales</taxon>
        <taxon>Mycobacteriaceae</taxon>
        <taxon>Mycobacterium</taxon>
        <taxon>Mycobacterium ulcerans group</taxon>
    </lineage>
</organism>
<dbReference type="Pfam" id="PF05726">
    <property type="entry name" value="Pirin_C"/>
    <property type="match status" value="1"/>
</dbReference>
<dbReference type="PANTHER" id="PTHR13903:SF8">
    <property type="entry name" value="PIRIN"/>
    <property type="match status" value="1"/>
</dbReference>
<keyword evidence="2" id="KW-0479">Metal-binding</keyword>
<feature type="binding site" evidence="2">
    <location>
        <position position="124"/>
    </location>
    <ligand>
        <name>Fe cation</name>
        <dbReference type="ChEBI" id="CHEBI:24875"/>
    </ligand>
</feature>
<evidence type="ECO:0000256" key="3">
    <source>
        <dbReference type="RuleBase" id="RU003457"/>
    </source>
</evidence>
<name>A0A1B4Y965_MYCUL</name>
<dbReference type="EMBL" id="AP017624">
    <property type="protein sequence ID" value="BAV43581.1"/>
    <property type="molecule type" value="Genomic_DNA"/>
</dbReference>
<feature type="region of interest" description="Disordered" evidence="4">
    <location>
        <begin position="1"/>
        <end position="37"/>
    </location>
</feature>
<evidence type="ECO:0000256" key="4">
    <source>
        <dbReference type="SAM" id="MobiDB-lite"/>
    </source>
</evidence>
<evidence type="ECO:0000259" key="6">
    <source>
        <dbReference type="Pfam" id="PF05726"/>
    </source>
</evidence>
<evidence type="ECO:0000256" key="1">
    <source>
        <dbReference type="ARBA" id="ARBA00008416"/>
    </source>
</evidence>
<dbReference type="Gene3D" id="2.60.120.10">
    <property type="entry name" value="Jelly Rolls"/>
    <property type="match status" value="2"/>
</dbReference>
<dbReference type="CDD" id="cd02247">
    <property type="entry name" value="cupin_pirin_C"/>
    <property type="match status" value="1"/>
</dbReference>
<comment type="cofactor">
    <cofactor evidence="2">
        <name>Fe cation</name>
        <dbReference type="ChEBI" id="CHEBI:24875"/>
    </cofactor>
    <text evidence="2">Binds 1 Fe cation per subunit.</text>
</comment>
<dbReference type="InterPro" id="IPR012093">
    <property type="entry name" value="Pirin"/>
</dbReference>
<dbReference type="InterPro" id="IPR008778">
    <property type="entry name" value="Pirin_C_dom"/>
</dbReference>
<sequence>MPAVTADTLTLPRVRPPRPVDTERPVRSITSGPRGYEGEGFPVDRAFAGVGMADLDPFVHMDQIGEVEYEPGEPRGTDWHPHRGFETVTYMIDGKLAHQDSHGGGGLITDGATQWMTVGSGILHIETPPVDTVLRGGTFHGIQLWVNLPRKKKFTPPRYQAIEGGDVELLASADGGALVRIIAGEIDGHRGPGITHTPITLAHATVHAGAQLNIPWQRDLNSLVYVLAGGGAVGPAGHPIHQGQLAVMGAGDRITVVADSASDKYRGTALELLILGGRPIREPVVHYGPFVMNSKAEVIEAFEDYQSGKFRSIPANALEPHRGGGTLE</sequence>
<keyword evidence="2" id="KW-0408">Iron</keyword>
<dbReference type="InterPro" id="IPR003829">
    <property type="entry name" value="Pirin_N_dom"/>
</dbReference>
<feature type="domain" description="Pirin N-terminal" evidence="5">
    <location>
        <begin position="43"/>
        <end position="146"/>
    </location>
</feature>
<dbReference type="SUPFAM" id="SSF51182">
    <property type="entry name" value="RmlC-like cupins"/>
    <property type="match status" value="1"/>
</dbReference>
<evidence type="ECO:0000313" key="8">
    <source>
        <dbReference type="Proteomes" id="UP000218067"/>
    </source>
</evidence>
<dbReference type="InterPro" id="IPR014710">
    <property type="entry name" value="RmlC-like_jellyroll"/>
</dbReference>
<dbReference type="InterPro" id="IPR011051">
    <property type="entry name" value="RmlC_Cupin_sf"/>
</dbReference>
<evidence type="ECO:0000256" key="2">
    <source>
        <dbReference type="PIRSR" id="PIRSR006232-1"/>
    </source>
</evidence>
<accession>A0A1B4Y965</accession>
<feature type="binding site" evidence="2">
    <location>
        <position position="82"/>
    </location>
    <ligand>
        <name>Fe cation</name>
        <dbReference type="ChEBI" id="CHEBI:24875"/>
    </ligand>
</feature>
<protein>
    <submittedName>
        <fullName evidence="7">Chromosome condensation protein</fullName>
    </submittedName>
</protein>
<dbReference type="Pfam" id="PF02678">
    <property type="entry name" value="Pirin"/>
    <property type="match status" value="1"/>
</dbReference>
<dbReference type="Proteomes" id="UP000218067">
    <property type="component" value="Chromosome"/>
</dbReference>
<evidence type="ECO:0000313" key="7">
    <source>
        <dbReference type="EMBL" id="BAV43581.1"/>
    </source>
</evidence>
<dbReference type="PANTHER" id="PTHR13903">
    <property type="entry name" value="PIRIN-RELATED"/>
    <property type="match status" value="1"/>
</dbReference>
<reference evidence="7 8" key="1">
    <citation type="submission" date="2016-08" db="EMBL/GenBank/DDBJ databases">
        <title>Complete genome sequence of Mycobacterium shinshuense, a subspecies of M. ulcerans.</title>
        <authorList>
            <person name="Yoshida M."/>
            <person name="Ogura Y."/>
            <person name="Hayashi T."/>
            <person name="Hoshino Y."/>
        </authorList>
    </citation>
    <scope>NUCLEOTIDE SEQUENCE [LARGE SCALE GENOMIC DNA]</scope>
    <source>
        <strain evidence="8">ATCC 33728</strain>
    </source>
</reference>
<dbReference type="GeneID" id="93439260"/>
<dbReference type="AlphaFoldDB" id="A0A1B4Y965"/>
<evidence type="ECO:0000259" key="5">
    <source>
        <dbReference type="Pfam" id="PF02678"/>
    </source>
</evidence>
<comment type="similarity">
    <text evidence="1 3">Belongs to the pirin family.</text>
</comment>
<gene>
    <name evidence="7" type="ORF">SHTP_4702</name>
</gene>
<dbReference type="RefSeq" id="WP_096372039.1">
    <property type="nucleotide sequence ID" value="NZ_AP017624.1"/>
</dbReference>
<dbReference type="PIRSF" id="PIRSF006232">
    <property type="entry name" value="Pirin"/>
    <property type="match status" value="1"/>
</dbReference>
<feature type="domain" description="Pirin C-terminal" evidence="6">
    <location>
        <begin position="202"/>
        <end position="310"/>
    </location>
</feature>
<dbReference type="CDD" id="cd02909">
    <property type="entry name" value="cupin_pirin_N"/>
    <property type="match status" value="1"/>
</dbReference>
<dbReference type="GO" id="GO:0046872">
    <property type="term" value="F:metal ion binding"/>
    <property type="evidence" value="ECO:0007669"/>
    <property type="project" value="UniProtKB-KW"/>
</dbReference>
<proteinExistence type="inferred from homology"/>